<evidence type="ECO:0000313" key="11">
    <source>
        <dbReference type="EMBL" id="KAI9194863.1"/>
    </source>
</evidence>
<organism evidence="11 12">
    <name type="scientific">Acer negundo</name>
    <name type="common">Box elder</name>
    <dbReference type="NCBI Taxonomy" id="4023"/>
    <lineage>
        <taxon>Eukaryota</taxon>
        <taxon>Viridiplantae</taxon>
        <taxon>Streptophyta</taxon>
        <taxon>Embryophyta</taxon>
        <taxon>Tracheophyta</taxon>
        <taxon>Spermatophyta</taxon>
        <taxon>Magnoliopsida</taxon>
        <taxon>eudicotyledons</taxon>
        <taxon>Gunneridae</taxon>
        <taxon>Pentapetalae</taxon>
        <taxon>rosids</taxon>
        <taxon>malvids</taxon>
        <taxon>Sapindales</taxon>
        <taxon>Sapindaceae</taxon>
        <taxon>Hippocastanoideae</taxon>
        <taxon>Acereae</taxon>
        <taxon>Acer</taxon>
    </lineage>
</organism>
<comment type="catalytic activity">
    <reaction evidence="1">
        <text>S-ubiquitinyl-[E2 ubiquitin-conjugating enzyme]-L-cysteine + [acceptor protein]-L-lysine = [E2 ubiquitin-conjugating enzyme]-L-cysteine + N(6)-ubiquitinyl-[acceptor protein]-L-lysine.</text>
        <dbReference type="EC" id="2.3.2.27"/>
    </reaction>
</comment>
<dbReference type="Gene3D" id="3.30.40.10">
    <property type="entry name" value="Zinc/RING finger domain, C3HC4 (zinc finger)"/>
    <property type="match status" value="1"/>
</dbReference>
<feature type="transmembrane region" description="Helical" evidence="9">
    <location>
        <begin position="272"/>
        <end position="296"/>
    </location>
</feature>
<dbReference type="InterPro" id="IPR001841">
    <property type="entry name" value="Znf_RING"/>
</dbReference>
<evidence type="ECO:0000256" key="5">
    <source>
        <dbReference type="ARBA" id="ARBA00022771"/>
    </source>
</evidence>
<dbReference type="GO" id="GO:0008270">
    <property type="term" value="F:zinc ion binding"/>
    <property type="evidence" value="ECO:0007669"/>
    <property type="project" value="UniProtKB-KW"/>
</dbReference>
<evidence type="ECO:0000256" key="7">
    <source>
        <dbReference type="ARBA" id="ARBA00022833"/>
    </source>
</evidence>
<feature type="transmembrane region" description="Helical" evidence="9">
    <location>
        <begin position="668"/>
        <end position="686"/>
    </location>
</feature>
<keyword evidence="9" id="KW-0812">Transmembrane</keyword>
<feature type="transmembrane region" description="Helical" evidence="9">
    <location>
        <begin position="392"/>
        <end position="409"/>
    </location>
</feature>
<evidence type="ECO:0000256" key="3">
    <source>
        <dbReference type="ARBA" id="ARBA00022679"/>
    </source>
</evidence>
<sequence length="767" mass="87465">MSLPPVVVRPTFHFFRCQYCQITVRFMTSTNPHHDLFFCPHCSTQLCSFHELDTISRPRLIADLTAFQPSPANRLLDSLAATLHPRPTTRTRWDMEIENDGQNTHSWISLQFLDPAPPPPPPHPTRPIINIPDDLDRPGPPPVPLSVMEALPTVKISEAHLHCPVCKEELEVGGEVRELPCKHLYHSDCIFPWLSIHNTCPVCRFKLEDDSENNHETLFSENGNYNAENIYRFEEELANNIERLWSKLMSLRPIRSLSGWAQRYLDFIHGRIGGGLIFSHKLVDFAVLAVLITYFTDDSNKYHLGKAAAFVNIQEGLSALFETLGLVLLCLTSWKIFPESKIDIFNLMGVTILTVGRTGLKFSLPEFIGDQLRAHEAKSYVNEDRVMVRKTMRWAVAWSFSAVSSYSFVSSRWPIKFIVTLSVMGIALILFFCGVPFYHNKDQLASVDDGCTPSTILLVVMASPSSSDHFFHNDQNQLQLPPQVKILRLPDNAAIIESTPERDEQEKGCRLFSVTQAKEYFSCLYDLLLRKWVPEAKWKQAKIVGIWAGMVVSVFCYAIAWHIEVCRLQIVEKRGLLDKPEETIPMSIFLLAAQFCLLGLMKGLVKDGFEDFMIDQLPHSWENYVSAMNGFIIDGIGSFLSIVCIYANRSLFSTTLNRCRLDKYYLRLSILGFVKLCYYSFISTWYTRRGNTHAGKVGDESQSTNIAFGSILYWSNVNEDVPQKFPHLNKWFQCFREVPVIKENAPDRDNMVASVKHRRETLEASAA</sequence>
<accession>A0AAD5P1L4</accession>
<protein>
    <recommendedName>
        <fullName evidence="2">RING-type E3 ubiquitin transferase</fullName>
        <ecNumber evidence="2">2.3.2.27</ecNumber>
    </recommendedName>
</protein>
<feature type="transmembrane region" description="Helical" evidence="9">
    <location>
        <begin position="415"/>
        <end position="438"/>
    </location>
</feature>
<dbReference type="Pfam" id="PF13639">
    <property type="entry name" value="zf-RING_2"/>
    <property type="match status" value="1"/>
</dbReference>
<feature type="transmembrane region" description="Helical" evidence="9">
    <location>
        <begin position="626"/>
        <end position="648"/>
    </location>
</feature>
<dbReference type="EMBL" id="JAJSOW010000003">
    <property type="protein sequence ID" value="KAI9194863.1"/>
    <property type="molecule type" value="Genomic_DNA"/>
</dbReference>
<keyword evidence="9" id="KW-0472">Membrane</keyword>
<keyword evidence="12" id="KW-1185">Reference proteome</keyword>
<keyword evidence="9" id="KW-1133">Transmembrane helix</keyword>
<feature type="domain" description="RING-type" evidence="10">
    <location>
        <begin position="163"/>
        <end position="204"/>
    </location>
</feature>
<comment type="caution">
    <text evidence="11">The sequence shown here is derived from an EMBL/GenBank/DDBJ whole genome shotgun (WGS) entry which is preliminary data.</text>
</comment>
<dbReference type="SUPFAM" id="SSF47616">
    <property type="entry name" value="GST C-terminal domain-like"/>
    <property type="match status" value="1"/>
</dbReference>
<feature type="transmembrane region" description="Helical" evidence="9">
    <location>
        <begin position="316"/>
        <end position="337"/>
    </location>
</feature>
<dbReference type="AlphaFoldDB" id="A0AAD5P1L4"/>
<evidence type="ECO:0000259" key="10">
    <source>
        <dbReference type="PROSITE" id="PS50089"/>
    </source>
</evidence>
<dbReference type="PANTHER" id="PTHR11654">
    <property type="entry name" value="OLIGOPEPTIDE TRANSPORTER-RELATED"/>
    <property type="match status" value="1"/>
</dbReference>
<feature type="transmembrane region" description="Helical" evidence="9">
    <location>
        <begin position="583"/>
        <end position="605"/>
    </location>
</feature>
<dbReference type="SUPFAM" id="SSF57850">
    <property type="entry name" value="RING/U-box"/>
    <property type="match status" value="1"/>
</dbReference>
<evidence type="ECO:0000256" key="4">
    <source>
        <dbReference type="ARBA" id="ARBA00022723"/>
    </source>
</evidence>
<keyword evidence="6" id="KW-0833">Ubl conjugation pathway</keyword>
<keyword evidence="7" id="KW-0862">Zinc</keyword>
<feature type="transmembrane region" description="Helical" evidence="9">
    <location>
        <begin position="544"/>
        <end position="563"/>
    </location>
</feature>
<dbReference type="CDD" id="cd16667">
    <property type="entry name" value="RING-H2_RNF126-like"/>
    <property type="match status" value="1"/>
</dbReference>
<keyword evidence="4" id="KW-0479">Metal-binding</keyword>
<keyword evidence="3" id="KW-0808">Transferase</keyword>
<dbReference type="SMART" id="SM00184">
    <property type="entry name" value="RING"/>
    <property type="match status" value="1"/>
</dbReference>
<dbReference type="Gene3D" id="1.20.1050.10">
    <property type="match status" value="1"/>
</dbReference>
<evidence type="ECO:0000256" key="8">
    <source>
        <dbReference type="PROSITE-ProRule" id="PRU00175"/>
    </source>
</evidence>
<dbReference type="InterPro" id="IPR036259">
    <property type="entry name" value="MFS_trans_sf"/>
</dbReference>
<dbReference type="Proteomes" id="UP001064489">
    <property type="component" value="Chromosome 1"/>
</dbReference>
<keyword evidence="5 8" id="KW-0863">Zinc-finger</keyword>
<dbReference type="InterPro" id="IPR036282">
    <property type="entry name" value="Glutathione-S-Trfase_C_sf"/>
</dbReference>
<dbReference type="Gene3D" id="1.20.1250.20">
    <property type="entry name" value="MFS general substrate transporter like domains"/>
    <property type="match status" value="2"/>
</dbReference>
<dbReference type="PROSITE" id="PS50089">
    <property type="entry name" value="ZF_RING_2"/>
    <property type="match status" value="1"/>
</dbReference>
<gene>
    <name evidence="11" type="ORF">LWI28_009752</name>
</gene>
<dbReference type="FunFam" id="3.30.40.10:FF:000022">
    <property type="entry name" value="E3 ubiquitin-protein ligase RING1-like"/>
    <property type="match status" value="1"/>
</dbReference>
<evidence type="ECO:0000256" key="1">
    <source>
        <dbReference type="ARBA" id="ARBA00000900"/>
    </source>
</evidence>
<reference evidence="11" key="2">
    <citation type="submission" date="2023-02" db="EMBL/GenBank/DDBJ databases">
        <authorList>
            <person name="Swenson N.G."/>
            <person name="Wegrzyn J.L."/>
            <person name="Mcevoy S.L."/>
        </authorList>
    </citation>
    <scope>NUCLEOTIDE SEQUENCE</scope>
    <source>
        <strain evidence="11">91603</strain>
        <tissue evidence="11">Leaf</tissue>
    </source>
</reference>
<dbReference type="InterPro" id="IPR013083">
    <property type="entry name" value="Znf_RING/FYVE/PHD"/>
</dbReference>
<evidence type="ECO:0000256" key="9">
    <source>
        <dbReference type="SAM" id="Phobius"/>
    </source>
</evidence>
<dbReference type="GO" id="GO:0061630">
    <property type="term" value="F:ubiquitin protein ligase activity"/>
    <property type="evidence" value="ECO:0007669"/>
    <property type="project" value="UniProtKB-EC"/>
</dbReference>
<evidence type="ECO:0000313" key="12">
    <source>
        <dbReference type="Proteomes" id="UP001064489"/>
    </source>
</evidence>
<proteinExistence type="predicted"/>
<evidence type="ECO:0000256" key="6">
    <source>
        <dbReference type="ARBA" id="ARBA00022786"/>
    </source>
</evidence>
<evidence type="ECO:0000256" key="2">
    <source>
        <dbReference type="ARBA" id="ARBA00012483"/>
    </source>
</evidence>
<name>A0AAD5P1L4_ACENE</name>
<reference evidence="11" key="1">
    <citation type="journal article" date="2022" name="Plant J.">
        <title>Strategies of tolerance reflected in two North American maple genomes.</title>
        <authorList>
            <person name="McEvoy S.L."/>
            <person name="Sezen U.U."/>
            <person name="Trouern-Trend A."/>
            <person name="McMahon S.M."/>
            <person name="Schaberg P.G."/>
            <person name="Yang J."/>
            <person name="Wegrzyn J.L."/>
            <person name="Swenson N.G."/>
        </authorList>
    </citation>
    <scope>NUCLEOTIDE SEQUENCE</scope>
    <source>
        <strain evidence="11">91603</strain>
    </source>
</reference>
<dbReference type="EC" id="2.3.2.27" evidence="2"/>